<evidence type="ECO:0000313" key="1">
    <source>
        <dbReference type="EMBL" id="CAH0364570.1"/>
    </source>
</evidence>
<reference evidence="1" key="1">
    <citation type="submission" date="2021-11" db="EMBL/GenBank/DDBJ databases">
        <authorList>
            <consortium name="Genoscope - CEA"/>
            <person name="William W."/>
        </authorList>
    </citation>
    <scope>NUCLEOTIDE SEQUENCE</scope>
</reference>
<protein>
    <submittedName>
        <fullName evidence="1">Uncharacterized protein</fullName>
    </submittedName>
</protein>
<feature type="non-terminal residue" evidence="1">
    <location>
        <position position="1"/>
    </location>
</feature>
<name>A0A8J2WT99_9STRA</name>
<comment type="caution">
    <text evidence="1">The sequence shown here is derived from an EMBL/GenBank/DDBJ whole genome shotgun (WGS) entry which is preliminary data.</text>
</comment>
<gene>
    <name evidence="1" type="ORF">PECAL_1P09400</name>
</gene>
<dbReference type="AlphaFoldDB" id="A0A8J2WT99"/>
<organism evidence="1 2">
    <name type="scientific">Pelagomonas calceolata</name>
    <dbReference type="NCBI Taxonomy" id="35677"/>
    <lineage>
        <taxon>Eukaryota</taxon>
        <taxon>Sar</taxon>
        <taxon>Stramenopiles</taxon>
        <taxon>Ochrophyta</taxon>
        <taxon>Pelagophyceae</taxon>
        <taxon>Pelagomonadales</taxon>
        <taxon>Pelagomonadaceae</taxon>
        <taxon>Pelagomonas</taxon>
    </lineage>
</organism>
<sequence length="218" mass="22591">TVFVLYTSCGGQVRGRARGVDSIRRGGVLDLRHTRALRAAPAAARVIAVVAELNAREGAILLAVEIPRELAPARLGHSGHVPRVIGAEVVEVGVFFFVAGSPGSGFGQRGRGHGAAAAAAAARLATGLGLLAAAAALARRAVVVGGGRGRVVGGGRRGRRAAAALQTTDHALQIIDLVPQLFDFRAQAGEFLVRRHYGRRGCVGQQFARGTKDLGWES</sequence>
<evidence type="ECO:0000313" key="2">
    <source>
        <dbReference type="Proteomes" id="UP000789595"/>
    </source>
</evidence>
<dbReference type="Proteomes" id="UP000789595">
    <property type="component" value="Unassembled WGS sequence"/>
</dbReference>
<keyword evidence="2" id="KW-1185">Reference proteome</keyword>
<feature type="non-terminal residue" evidence="1">
    <location>
        <position position="218"/>
    </location>
</feature>
<dbReference type="EMBL" id="CAKKNE010000001">
    <property type="protein sequence ID" value="CAH0364570.1"/>
    <property type="molecule type" value="Genomic_DNA"/>
</dbReference>
<accession>A0A8J2WT99</accession>
<proteinExistence type="predicted"/>